<dbReference type="GO" id="GO:0000156">
    <property type="term" value="F:phosphorelay response regulator activity"/>
    <property type="evidence" value="ECO:0007669"/>
    <property type="project" value="TreeGrafter"/>
</dbReference>
<evidence type="ECO:0000256" key="1">
    <source>
        <dbReference type="ARBA" id="ARBA00022553"/>
    </source>
</evidence>
<keyword evidence="2" id="KW-0902">Two-component regulatory system</keyword>
<evidence type="ECO:0000256" key="2">
    <source>
        <dbReference type="ARBA" id="ARBA00023012"/>
    </source>
</evidence>
<dbReference type="Pfam" id="PF00486">
    <property type="entry name" value="Trans_reg_C"/>
    <property type="match status" value="1"/>
</dbReference>
<dbReference type="RefSeq" id="WP_184832346.1">
    <property type="nucleotide sequence ID" value="NZ_JACHMN010000001.1"/>
</dbReference>
<protein>
    <submittedName>
        <fullName evidence="10">DNA-binding response OmpR family regulator</fullName>
    </submittedName>
</protein>
<evidence type="ECO:0000256" key="3">
    <source>
        <dbReference type="ARBA" id="ARBA00023015"/>
    </source>
</evidence>
<keyword evidence="1 6" id="KW-0597">Phosphoprotein</keyword>
<dbReference type="SMART" id="SM00862">
    <property type="entry name" value="Trans_reg_C"/>
    <property type="match status" value="1"/>
</dbReference>
<dbReference type="Proteomes" id="UP000587527">
    <property type="component" value="Unassembled WGS sequence"/>
</dbReference>
<evidence type="ECO:0000313" key="11">
    <source>
        <dbReference type="Proteomes" id="UP000587527"/>
    </source>
</evidence>
<dbReference type="AlphaFoldDB" id="A0A841BJX9"/>
<dbReference type="PANTHER" id="PTHR48111">
    <property type="entry name" value="REGULATOR OF RPOS"/>
    <property type="match status" value="1"/>
</dbReference>
<keyword evidence="3" id="KW-0805">Transcription regulation</keyword>
<keyword evidence="4 7" id="KW-0238">DNA-binding</keyword>
<dbReference type="SMART" id="SM00448">
    <property type="entry name" value="REC"/>
    <property type="match status" value="1"/>
</dbReference>
<evidence type="ECO:0000256" key="6">
    <source>
        <dbReference type="PROSITE-ProRule" id="PRU00169"/>
    </source>
</evidence>
<dbReference type="CDD" id="cd00383">
    <property type="entry name" value="trans_reg_C"/>
    <property type="match status" value="1"/>
</dbReference>
<dbReference type="GO" id="GO:0006355">
    <property type="term" value="P:regulation of DNA-templated transcription"/>
    <property type="evidence" value="ECO:0007669"/>
    <property type="project" value="InterPro"/>
</dbReference>
<dbReference type="Pfam" id="PF00072">
    <property type="entry name" value="Response_reg"/>
    <property type="match status" value="1"/>
</dbReference>
<evidence type="ECO:0000256" key="7">
    <source>
        <dbReference type="PROSITE-ProRule" id="PRU01091"/>
    </source>
</evidence>
<dbReference type="GO" id="GO:0000976">
    <property type="term" value="F:transcription cis-regulatory region binding"/>
    <property type="evidence" value="ECO:0007669"/>
    <property type="project" value="TreeGrafter"/>
</dbReference>
<gene>
    <name evidence="10" type="ORF">F4553_000895</name>
</gene>
<dbReference type="CDD" id="cd19935">
    <property type="entry name" value="REC_OmpR_CusR-like"/>
    <property type="match status" value="1"/>
</dbReference>
<comment type="caution">
    <text evidence="10">The sequence shown here is derived from an EMBL/GenBank/DDBJ whole genome shotgun (WGS) entry which is preliminary data.</text>
</comment>
<dbReference type="InterPro" id="IPR001867">
    <property type="entry name" value="OmpR/PhoB-type_DNA-bd"/>
</dbReference>
<evidence type="ECO:0000313" key="10">
    <source>
        <dbReference type="EMBL" id="MBB5867516.1"/>
    </source>
</evidence>
<evidence type="ECO:0000259" key="9">
    <source>
        <dbReference type="PROSITE" id="PS51755"/>
    </source>
</evidence>
<organism evidence="10 11">
    <name type="scientific">Allocatelliglobosispora scoriae</name>
    <dbReference type="NCBI Taxonomy" id="643052"/>
    <lineage>
        <taxon>Bacteria</taxon>
        <taxon>Bacillati</taxon>
        <taxon>Actinomycetota</taxon>
        <taxon>Actinomycetes</taxon>
        <taxon>Micromonosporales</taxon>
        <taxon>Micromonosporaceae</taxon>
        <taxon>Allocatelliglobosispora</taxon>
    </lineage>
</organism>
<dbReference type="FunFam" id="1.10.10.10:FF:000005">
    <property type="entry name" value="Two-component system response regulator"/>
    <property type="match status" value="1"/>
</dbReference>
<dbReference type="SUPFAM" id="SSF52172">
    <property type="entry name" value="CheY-like"/>
    <property type="match status" value="1"/>
</dbReference>
<dbReference type="EMBL" id="JACHMN010000001">
    <property type="protein sequence ID" value="MBB5867516.1"/>
    <property type="molecule type" value="Genomic_DNA"/>
</dbReference>
<dbReference type="GO" id="GO:0005829">
    <property type="term" value="C:cytosol"/>
    <property type="evidence" value="ECO:0007669"/>
    <property type="project" value="TreeGrafter"/>
</dbReference>
<keyword evidence="5" id="KW-0804">Transcription</keyword>
<dbReference type="InterPro" id="IPR036388">
    <property type="entry name" value="WH-like_DNA-bd_sf"/>
</dbReference>
<proteinExistence type="predicted"/>
<dbReference type="PANTHER" id="PTHR48111:SF36">
    <property type="entry name" value="TRANSCRIPTIONAL REGULATORY PROTEIN CUTR"/>
    <property type="match status" value="1"/>
</dbReference>
<dbReference type="FunFam" id="3.40.50.2300:FF:000002">
    <property type="entry name" value="DNA-binding response regulator PhoP"/>
    <property type="match status" value="1"/>
</dbReference>
<dbReference type="PROSITE" id="PS50110">
    <property type="entry name" value="RESPONSE_REGULATORY"/>
    <property type="match status" value="1"/>
</dbReference>
<dbReference type="Gene3D" id="1.10.10.10">
    <property type="entry name" value="Winged helix-like DNA-binding domain superfamily/Winged helix DNA-binding domain"/>
    <property type="match status" value="1"/>
</dbReference>
<reference evidence="10 11" key="1">
    <citation type="submission" date="2020-08" db="EMBL/GenBank/DDBJ databases">
        <title>Sequencing the genomes of 1000 actinobacteria strains.</title>
        <authorList>
            <person name="Klenk H.-P."/>
        </authorList>
    </citation>
    <scope>NUCLEOTIDE SEQUENCE [LARGE SCALE GENOMIC DNA]</scope>
    <source>
        <strain evidence="10 11">DSM 45362</strain>
    </source>
</reference>
<dbReference type="InterPro" id="IPR011006">
    <property type="entry name" value="CheY-like_superfamily"/>
</dbReference>
<evidence type="ECO:0000259" key="8">
    <source>
        <dbReference type="PROSITE" id="PS50110"/>
    </source>
</evidence>
<dbReference type="Gene3D" id="3.40.50.2300">
    <property type="match status" value="1"/>
</dbReference>
<dbReference type="InterPro" id="IPR039420">
    <property type="entry name" value="WalR-like"/>
</dbReference>
<sequence>MRILIVEDEVGLAETIRDGLVGEGFAVDLMHTGPDGLWAGTEHPYDVIMLDIMLPGLNGYEVCRQLRARQVWTPILMLTAKDGEYDQADALDLGADDYLTKPFSFVILVARLRALARRGAPQRPTVLTAGDLSLDPARRRVARGEVEIAVTAREFALLEFLMRHAGDVVSKRALIDNVWDMHFDGDHNIVEVYIGYLRRKIDQPYGRAAIETVRGAGYRLDADGG</sequence>
<name>A0A841BJX9_9ACTN</name>
<feature type="DNA-binding region" description="OmpR/PhoB-type" evidence="7">
    <location>
        <begin position="124"/>
        <end position="222"/>
    </location>
</feature>
<feature type="domain" description="Response regulatory" evidence="8">
    <location>
        <begin position="2"/>
        <end position="116"/>
    </location>
</feature>
<dbReference type="PROSITE" id="PS51755">
    <property type="entry name" value="OMPR_PHOB"/>
    <property type="match status" value="1"/>
</dbReference>
<feature type="modified residue" description="4-aspartylphosphate" evidence="6">
    <location>
        <position position="51"/>
    </location>
</feature>
<evidence type="ECO:0000256" key="5">
    <source>
        <dbReference type="ARBA" id="ARBA00023163"/>
    </source>
</evidence>
<feature type="domain" description="OmpR/PhoB-type" evidence="9">
    <location>
        <begin position="124"/>
        <end position="222"/>
    </location>
</feature>
<evidence type="ECO:0000256" key="4">
    <source>
        <dbReference type="ARBA" id="ARBA00023125"/>
    </source>
</evidence>
<accession>A0A841BJX9</accession>
<dbReference type="GO" id="GO:0032993">
    <property type="term" value="C:protein-DNA complex"/>
    <property type="evidence" value="ECO:0007669"/>
    <property type="project" value="TreeGrafter"/>
</dbReference>
<dbReference type="Gene3D" id="6.10.250.690">
    <property type="match status" value="1"/>
</dbReference>
<dbReference type="InterPro" id="IPR001789">
    <property type="entry name" value="Sig_transdc_resp-reg_receiver"/>
</dbReference>
<keyword evidence="11" id="KW-1185">Reference proteome</keyword>